<comment type="caution">
    <text evidence="2">The sequence shown here is derived from an EMBL/GenBank/DDBJ whole genome shotgun (WGS) entry which is preliminary data.</text>
</comment>
<dbReference type="AlphaFoldDB" id="A0A1F8FIE5"/>
<evidence type="ECO:0008006" key="4">
    <source>
        <dbReference type="Google" id="ProtNLM"/>
    </source>
</evidence>
<gene>
    <name evidence="2" type="ORF">A3C71_01115</name>
</gene>
<dbReference type="EMBL" id="MGJT01000011">
    <property type="protein sequence ID" value="OGN12877.1"/>
    <property type="molecule type" value="Genomic_DNA"/>
</dbReference>
<accession>A0A1F8FIE5</accession>
<protein>
    <recommendedName>
        <fullName evidence="4">Four helix bundle protein</fullName>
    </recommendedName>
</protein>
<sequence>MTELDQYRKSLRPAGEQYSNTQLEEFRKNMDALAEFLLDWFSYKRSRRSSRGISSEPGFDRSKSKR</sequence>
<evidence type="ECO:0000256" key="1">
    <source>
        <dbReference type="SAM" id="MobiDB-lite"/>
    </source>
</evidence>
<evidence type="ECO:0000313" key="2">
    <source>
        <dbReference type="EMBL" id="OGN12877.1"/>
    </source>
</evidence>
<evidence type="ECO:0000313" key="3">
    <source>
        <dbReference type="Proteomes" id="UP000178197"/>
    </source>
</evidence>
<organism evidence="2 3">
    <name type="scientific">Candidatus Yanofskybacteria bacterium RIFCSPHIGHO2_02_FULL_43_15c</name>
    <dbReference type="NCBI Taxonomy" id="1802679"/>
    <lineage>
        <taxon>Bacteria</taxon>
        <taxon>Candidatus Yanofskyibacteriota</taxon>
    </lineage>
</organism>
<dbReference type="Proteomes" id="UP000178197">
    <property type="component" value="Unassembled WGS sequence"/>
</dbReference>
<name>A0A1F8FIE5_9BACT</name>
<proteinExistence type="predicted"/>
<reference evidence="2 3" key="1">
    <citation type="journal article" date="2016" name="Nat. Commun.">
        <title>Thousands of microbial genomes shed light on interconnected biogeochemical processes in an aquifer system.</title>
        <authorList>
            <person name="Anantharaman K."/>
            <person name="Brown C.T."/>
            <person name="Hug L.A."/>
            <person name="Sharon I."/>
            <person name="Castelle C.J."/>
            <person name="Probst A.J."/>
            <person name="Thomas B.C."/>
            <person name="Singh A."/>
            <person name="Wilkins M.J."/>
            <person name="Karaoz U."/>
            <person name="Brodie E.L."/>
            <person name="Williams K.H."/>
            <person name="Hubbard S.S."/>
            <person name="Banfield J.F."/>
        </authorList>
    </citation>
    <scope>NUCLEOTIDE SEQUENCE [LARGE SCALE GENOMIC DNA]</scope>
</reference>
<feature type="region of interest" description="Disordered" evidence="1">
    <location>
        <begin position="46"/>
        <end position="66"/>
    </location>
</feature>